<evidence type="ECO:0008006" key="5">
    <source>
        <dbReference type="Google" id="ProtNLM"/>
    </source>
</evidence>
<keyword evidence="2" id="KW-0732">Signal</keyword>
<dbReference type="Proteomes" id="UP000000329">
    <property type="component" value="Chromosome"/>
</dbReference>
<evidence type="ECO:0000256" key="2">
    <source>
        <dbReference type="SAM" id="SignalP"/>
    </source>
</evidence>
<accession>D8IS81</accession>
<keyword evidence="4" id="KW-1185">Reference proteome</keyword>
<reference evidence="3 4" key="1">
    <citation type="submission" date="2010-04" db="EMBL/GenBank/DDBJ databases">
        <title>The genome of Herbaspirillum seropedicae SmR1, an endophytic, nitrogen-fixing, plant-growth promoting beta-Proteobacteria.</title>
        <authorList>
            <person name="Pedrosa F.O."/>
            <person name="Monteiro R.A."/>
            <person name="Wassem R."/>
            <person name="Cruz L.M."/>
            <person name="Ayub R.A."/>
            <person name="Colauto N.B."/>
            <person name="Fernandez M.A."/>
            <person name="Fungaro M.H.P."/>
            <person name="Grisard E.C."/>
            <person name="Hungria M."/>
            <person name="Madeira H.M.F."/>
            <person name="Nodari R.O."/>
            <person name="Osaku C.A."/>
            <person name="Petzl-Erler M.L."/>
            <person name="Terenzi H."/>
            <person name="Vieira L.G.E."/>
            <person name="Almeida M.I.M."/>
            <person name="Alves L.R."/>
            <person name="Arantes O.M.N."/>
            <person name="Balsanelli E."/>
            <person name="Barcellos F.G."/>
            <person name="Baura V.A."/>
            <person name="Binde D.R."/>
            <person name="Campo R.J."/>
            <person name="Chubatsu L.S."/>
            <person name="Chueire L.M.O."/>
            <person name="Ciferri R.R."/>
            <person name="Correa L.C."/>
            <person name="da Conceicao Silva J.L."/>
            <person name="Dabul A.N.G."/>
            <person name="Dambros B.P."/>
            <person name="Faoro H."/>
            <person name="Favetti A."/>
            <person name="Friedermann G."/>
            <person name="Furlaneto M.C."/>
            <person name="Gasques L.S."/>
            <person name="Gimenes C.C.T."/>
            <person name="Gioppo N.M.R."/>
            <person name="Glienke-Blanco C."/>
            <person name="Godoy L.P."/>
            <person name="Guerra M.P."/>
            <person name="Karp S."/>
            <person name="Kava-Cordeiro V."/>
            <person name="Margarido V.P."/>
            <person name="Mathioni S.M."/>
            <person name="Menck-Soares M.A."/>
            <person name="Murace N.K."/>
            <person name="Nicolas M.F."/>
            <person name="Oliveira C.E.C."/>
            <person name="Pagnan N.A.B."/>
            <person name="Pamphile J.A."/>
            <person name="Patussi E.V."/>
            <person name="Pereira L.F.P."/>
            <person name="Pereira-Ferrari L."/>
            <person name="Pinto F.G.S."/>
            <person name="Precoma C."/>
            <person name="Prioli A.J."/>
            <person name="Prioli S.M.A.P."/>
            <person name="Raittz R.T."/>
            <person name="Ramos H.J.O."/>
            <person name="Ribeiro E.M.S.F."/>
            <person name="Rigo L.U."/>
            <person name="Rocha C.L.M.S.C."/>
            <person name="Rocha S.N."/>
            <person name="Santos K."/>
            <person name="Satori D."/>
            <person name="Silva A.G."/>
            <person name="Simao R.C.G."/>
            <person name="Soares M.A.M."/>
            <person name="Souza E.M."/>
            <person name="Steffens M.B.R."/>
            <person name="Steindel M."/>
            <person name="Tadra-Sfeir M.Z."/>
            <person name="Takahashi E.K."/>
            <person name="Torres R.A."/>
            <person name="Valle J.S."/>
            <person name="Vernal J.I."/>
            <person name="Vilas-Boas L.A."/>
            <person name="Watanabe M.A.E."/>
            <person name="Weiss V.A."/>
            <person name="Yates M.A."/>
            <person name="Souza E.M."/>
        </authorList>
    </citation>
    <scope>NUCLEOTIDE SEQUENCE [LARGE SCALE GENOMIC DNA]</scope>
    <source>
        <strain evidence="3 4">SmR1</strain>
    </source>
</reference>
<dbReference type="HOGENOM" id="CLU_3271163_0_0_4"/>
<feature type="chain" id="PRO_5003115463" description="Lipoprotein" evidence="2">
    <location>
        <begin position="19"/>
        <end position="41"/>
    </location>
</feature>
<gene>
    <name evidence="3" type="ordered locus">Hsero_1917</name>
</gene>
<sequence>MRTKALLMLLSAMLVLQACQRQEANPPKPVTSALEASMDAG</sequence>
<evidence type="ECO:0000313" key="4">
    <source>
        <dbReference type="Proteomes" id="UP000000329"/>
    </source>
</evidence>
<organism evidence="3 4">
    <name type="scientific">Herbaspirillum seropedicae (strain SmR1)</name>
    <dbReference type="NCBI Taxonomy" id="757424"/>
    <lineage>
        <taxon>Bacteria</taxon>
        <taxon>Pseudomonadati</taxon>
        <taxon>Pseudomonadota</taxon>
        <taxon>Betaproteobacteria</taxon>
        <taxon>Burkholderiales</taxon>
        <taxon>Oxalobacteraceae</taxon>
        <taxon>Herbaspirillum</taxon>
    </lineage>
</organism>
<dbReference type="RefSeq" id="WP_013233917.1">
    <property type="nucleotide sequence ID" value="NC_014323.1"/>
</dbReference>
<evidence type="ECO:0000313" key="3">
    <source>
        <dbReference type="EMBL" id="ADJ63425.1"/>
    </source>
</evidence>
<dbReference type="GeneID" id="93181264"/>
<dbReference type="KEGG" id="hse:Hsero_1917"/>
<dbReference type="AlphaFoldDB" id="D8IS81"/>
<dbReference type="STRING" id="757424.Hsero_1917"/>
<evidence type="ECO:0000256" key="1">
    <source>
        <dbReference type="SAM" id="MobiDB-lite"/>
    </source>
</evidence>
<dbReference type="EMBL" id="CP002039">
    <property type="protein sequence ID" value="ADJ63425.1"/>
    <property type="molecule type" value="Genomic_DNA"/>
</dbReference>
<proteinExistence type="predicted"/>
<feature type="region of interest" description="Disordered" evidence="1">
    <location>
        <begin position="22"/>
        <end position="41"/>
    </location>
</feature>
<dbReference type="PROSITE" id="PS51257">
    <property type="entry name" value="PROKAR_LIPOPROTEIN"/>
    <property type="match status" value="1"/>
</dbReference>
<feature type="signal peptide" evidence="2">
    <location>
        <begin position="1"/>
        <end position="18"/>
    </location>
</feature>
<name>D8IS81_HERSS</name>
<protein>
    <recommendedName>
        <fullName evidence="5">Lipoprotein</fullName>
    </recommendedName>
</protein>